<protein>
    <submittedName>
        <fullName evidence="1">Uncharacterized protein</fullName>
    </submittedName>
</protein>
<evidence type="ECO:0000313" key="2">
    <source>
        <dbReference type="Proteomes" id="UP001438112"/>
    </source>
</evidence>
<dbReference type="EMBL" id="BAABVV010000033">
    <property type="protein sequence ID" value="GAA6114325.1"/>
    <property type="molecule type" value="Genomic_DNA"/>
</dbReference>
<reference evidence="1 2" key="1">
    <citation type="submission" date="2024-03" db="EMBL/GenBank/DDBJ databases">
        <title>Inconsistent identification of Apilactobacillus kunkeei-related strains obtained by well-developed overall genome related indices.</title>
        <authorList>
            <person name="Maeno S."/>
            <person name="Endo A."/>
        </authorList>
    </citation>
    <scope>NUCLEOTIDE SEQUENCE [LARGE SCALE GENOMIC DNA]</scope>
    <source>
        <strain evidence="1 2">20H-10</strain>
    </source>
</reference>
<dbReference type="Proteomes" id="UP001438112">
    <property type="component" value="Unassembled WGS sequence"/>
</dbReference>
<dbReference type="RefSeq" id="WP_353317795.1">
    <property type="nucleotide sequence ID" value="NZ_BAABVV010000033.1"/>
</dbReference>
<accession>A0ABP9ZHN4</accession>
<proteinExistence type="predicted"/>
<gene>
    <name evidence="1" type="ORF">AP20H10_06880</name>
</gene>
<name>A0ABP9ZHN4_9LACO</name>
<sequence length="157" mass="18299">MVQKVTNNHNENLIKEIDMLIDSLDKSTFDGHEAFKNQVKQMKKCFEFNELSIICFTPTLLECLNLNGKYFPHLKKGNSIINKKYFQRISQNLPLTKEAILYIICSRLYNSKKSEEYDFVKDGLNRHMVEHGFLSPNKISIKEFAQLIMICNGFANI</sequence>
<organism evidence="1 2">
    <name type="scientific">Apilactobacillus apinorum</name>
    <dbReference type="NCBI Taxonomy" id="1218495"/>
    <lineage>
        <taxon>Bacteria</taxon>
        <taxon>Bacillati</taxon>
        <taxon>Bacillota</taxon>
        <taxon>Bacilli</taxon>
        <taxon>Lactobacillales</taxon>
        <taxon>Lactobacillaceae</taxon>
        <taxon>Apilactobacillus</taxon>
    </lineage>
</organism>
<keyword evidence="2" id="KW-1185">Reference proteome</keyword>
<comment type="caution">
    <text evidence="1">The sequence shown here is derived from an EMBL/GenBank/DDBJ whole genome shotgun (WGS) entry which is preliminary data.</text>
</comment>
<evidence type="ECO:0000313" key="1">
    <source>
        <dbReference type="EMBL" id="GAA6114325.1"/>
    </source>
</evidence>